<organism evidence="1 2">
    <name type="scientific">Collybia nuda</name>
    <dbReference type="NCBI Taxonomy" id="64659"/>
    <lineage>
        <taxon>Eukaryota</taxon>
        <taxon>Fungi</taxon>
        <taxon>Dikarya</taxon>
        <taxon>Basidiomycota</taxon>
        <taxon>Agaricomycotina</taxon>
        <taxon>Agaricomycetes</taxon>
        <taxon>Agaricomycetidae</taxon>
        <taxon>Agaricales</taxon>
        <taxon>Tricholomatineae</taxon>
        <taxon>Clitocybaceae</taxon>
        <taxon>Collybia</taxon>
    </lineage>
</organism>
<accession>A0A9P5XYF2</accession>
<evidence type="ECO:0000313" key="1">
    <source>
        <dbReference type="EMBL" id="KAF9459013.1"/>
    </source>
</evidence>
<sequence>MSTELRIPITNCHLFMKKKKMMAIRCCPDSAKNDITPKVFLNATINSPMPFRIHYGHRNNRPCPAGLLLPLHPPNLRRIYIHLIQHESLVDEDGFSRRQEHNKRQRNYCKIRLPRLIVWKWSRLFSLPAKKRMPVPGPLLNWTTRRSPSSFWV</sequence>
<proteinExistence type="predicted"/>
<reference evidence="1" key="1">
    <citation type="submission" date="2020-11" db="EMBL/GenBank/DDBJ databases">
        <authorList>
            <consortium name="DOE Joint Genome Institute"/>
            <person name="Ahrendt S."/>
            <person name="Riley R."/>
            <person name="Andreopoulos W."/>
            <person name="Labutti K."/>
            <person name="Pangilinan J."/>
            <person name="Ruiz-Duenas F.J."/>
            <person name="Barrasa J.M."/>
            <person name="Sanchez-Garcia M."/>
            <person name="Camarero S."/>
            <person name="Miyauchi S."/>
            <person name="Serrano A."/>
            <person name="Linde D."/>
            <person name="Babiker R."/>
            <person name="Drula E."/>
            <person name="Ayuso-Fernandez I."/>
            <person name="Pacheco R."/>
            <person name="Padilla G."/>
            <person name="Ferreira P."/>
            <person name="Barriuso J."/>
            <person name="Kellner H."/>
            <person name="Castanera R."/>
            <person name="Alfaro M."/>
            <person name="Ramirez L."/>
            <person name="Pisabarro A.G."/>
            <person name="Kuo A."/>
            <person name="Tritt A."/>
            <person name="Lipzen A."/>
            <person name="He G."/>
            <person name="Yan M."/>
            <person name="Ng V."/>
            <person name="Cullen D."/>
            <person name="Martin F."/>
            <person name="Rosso M.-N."/>
            <person name="Henrissat B."/>
            <person name="Hibbett D."/>
            <person name="Martinez A.T."/>
            <person name="Grigoriev I.V."/>
        </authorList>
    </citation>
    <scope>NUCLEOTIDE SEQUENCE</scope>
    <source>
        <strain evidence="1">CBS 247.69</strain>
    </source>
</reference>
<evidence type="ECO:0000313" key="2">
    <source>
        <dbReference type="Proteomes" id="UP000807353"/>
    </source>
</evidence>
<gene>
    <name evidence="1" type="ORF">BDZ94DRAFT_1062604</name>
</gene>
<comment type="caution">
    <text evidence="1">The sequence shown here is derived from an EMBL/GenBank/DDBJ whole genome shotgun (WGS) entry which is preliminary data.</text>
</comment>
<name>A0A9P5XYF2_9AGAR</name>
<dbReference type="Proteomes" id="UP000807353">
    <property type="component" value="Unassembled WGS sequence"/>
</dbReference>
<dbReference type="AlphaFoldDB" id="A0A9P5XYF2"/>
<protein>
    <submittedName>
        <fullName evidence="1">Uncharacterized protein</fullName>
    </submittedName>
</protein>
<keyword evidence="2" id="KW-1185">Reference proteome</keyword>
<dbReference type="EMBL" id="MU150325">
    <property type="protein sequence ID" value="KAF9459013.1"/>
    <property type="molecule type" value="Genomic_DNA"/>
</dbReference>